<dbReference type="CDD" id="cd06558">
    <property type="entry name" value="crotonase-like"/>
    <property type="match status" value="1"/>
</dbReference>
<dbReference type="Gene3D" id="3.90.226.10">
    <property type="entry name" value="2-enoyl-CoA Hydratase, Chain A, domain 1"/>
    <property type="match status" value="1"/>
</dbReference>
<evidence type="ECO:0000256" key="2">
    <source>
        <dbReference type="ARBA" id="ARBA00023239"/>
    </source>
</evidence>
<dbReference type="InterPro" id="IPR001753">
    <property type="entry name" value="Enoyl-CoA_hydra/iso"/>
</dbReference>
<comment type="similarity">
    <text evidence="1 3">Belongs to the enoyl-CoA hydratase/isomerase family.</text>
</comment>
<protein>
    <submittedName>
        <fullName evidence="4">Enoyl-CoA hydratase/isomerase family protein</fullName>
    </submittedName>
</protein>
<sequence>MITLTKNGRVLELTFNRPPANAYTLEFMQTLAQKLDEIDAEQEASVVLLTSTSDKFFCAGADIKAFAQNTTEQNHQLVGQARANTAQMEASDKLFIACISGHILGGGLELAMACDLRFAAHGGYLWGLPEIKLGLIPGNGGSQRLARLVGMSKALELLVTGDTFSTQEAFEFGLVNRLMNVDELLPQAREYAQRVAKGPALALAATKQAVRGGVQMSLENGLALEKKLCDTLYDTEDAAEGFNAFIEKRDAIFTGH</sequence>
<accession>A0ABV7HVW2</accession>
<gene>
    <name evidence="4" type="ORF">ACFOEB_09780</name>
</gene>
<dbReference type="EMBL" id="JBHRTL010000006">
    <property type="protein sequence ID" value="MFC3155486.1"/>
    <property type="molecule type" value="Genomic_DNA"/>
</dbReference>
<name>A0ABV7HVW2_9GAMM</name>
<dbReference type="Pfam" id="PF00378">
    <property type="entry name" value="ECH_1"/>
    <property type="match status" value="1"/>
</dbReference>
<evidence type="ECO:0000256" key="3">
    <source>
        <dbReference type="RuleBase" id="RU003707"/>
    </source>
</evidence>
<keyword evidence="5" id="KW-1185">Reference proteome</keyword>
<keyword evidence="2" id="KW-0456">Lyase</keyword>
<dbReference type="InterPro" id="IPR014748">
    <property type="entry name" value="Enoyl-CoA_hydra_C"/>
</dbReference>
<dbReference type="PANTHER" id="PTHR11941:SF54">
    <property type="entry name" value="ENOYL-COA HYDRATASE, MITOCHONDRIAL"/>
    <property type="match status" value="1"/>
</dbReference>
<evidence type="ECO:0000313" key="4">
    <source>
        <dbReference type="EMBL" id="MFC3155486.1"/>
    </source>
</evidence>
<dbReference type="Proteomes" id="UP001595548">
    <property type="component" value="Unassembled WGS sequence"/>
</dbReference>
<dbReference type="InterPro" id="IPR029045">
    <property type="entry name" value="ClpP/crotonase-like_dom_sf"/>
</dbReference>
<dbReference type="RefSeq" id="WP_382416204.1">
    <property type="nucleotide sequence ID" value="NZ_AP031500.1"/>
</dbReference>
<dbReference type="SUPFAM" id="SSF52096">
    <property type="entry name" value="ClpP/crotonase"/>
    <property type="match status" value="1"/>
</dbReference>
<evidence type="ECO:0000256" key="1">
    <source>
        <dbReference type="ARBA" id="ARBA00005254"/>
    </source>
</evidence>
<dbReference type="PANTHER" id="PTHR11941">
    <property type="entry name" value="ENOYL-COA HYDRATASE-RELATED"/>
    <property type="match status" value="1"/>
</dbReference>
<evidence type="ECO:0000313" key="5">
    <source>
        <dbReference type="Proteomes" id="UP001595548"/>
    </source>
</evidence>
<dbReference type="PROSITE" id="PS00166">
    <property type="entry name" value="ENOYL_COA_HYDRATASE"/>
    <property type="match status" value="1"/>
</dbReference>
<proteinExistence type="inferred from homology"/>
<comment type="caution">
    <text evidence="4">The sequence shown here is derived from an EMBL/GenBank/DDBJ whole genome shotgun (WGS) entry which is preliminary data.</text>
</comment>
<dbReference type="InterPro" id="IPR018376">
    <property type="entry name" value="Enoyl-CoA_hyd/isom_CS"/>
</dbReference>
<organism evidence="4 5">
    <name type="scientific">Gilvimarinus japonicus</name>
    <dbReference type="NCBI Taxonomy" id="1796469"/>
    <lineage>
        <taxon>Bacteria</taxon>
        <taxon>Pseudomonadati</taxon>
        <taxon>Pseudomonadota</taxon>
        <taxon>Gammaproteobacteria</taxon>
        <taxon>Cellvibrionales</taxon>
        <taxon>Cellvibrionaceae</taxon>
        <taxon>Gilvimarinus</taxon>
    </lineage>
</organism>
<reference evidence="5" key="1">
    <citation type="journal article" date="2019" name="Int. J. Syst. Evol. Microbiol.">
        <title>The Global Catalogue of Microorganisms (GCM) 10K type strain sequencing project: providing services to taxonomists for standard genome sequencing and annotation.</title>
        <authorList>
            <consortium name="The Broad Institute Genomics Platform"/>
            <consortium name="The Broad Institute Genome Sequencing Center for Infectious Disease"/>
            <person name="Wu L."/>
            <person name="Ma J."/>
        </authorList>
    </citation>
    <scope>NUCLEOTIDE SEQUENCE [LARGE SCALE GENOMIC DNA]</scope>
    <source>
        <strain evidence="5">KCTC 52141</strain>
    </source>
</reference>
<dbReference type="Gene3D" id="1.10.12.10">
    <property type="entry name" value="Lyase 2-enoyl-coa Hydratase, Chain A, domain 2"/>
    <property type="match status" value="1"/>
</dbReference>